<evidence type="ECO:0000313" key="4">
    <source>
        <dbReference type="Proteomes" id="UP000291343"/>
    </source>
</evidence>
<dbReference type="Proteomes" id="UP000291343">
    <property type="component" value="Unassembled WGS sequence"/>
</dbReference>
<dbReference type="EMBL" id="QKKF02019844">
    <property type="protein sequence ID" value="RZF39371.1"/>
    <property type="molecule type" value="Genomic_DNA"/>
</dbReference>
<dbReference type="SMR" id="A0A482X2B7"/>
<name>A0A482X2B7_LAOST</name>
<dbReference type="AlphaFoldDB" id="A0A482X2B7"/>
<keyword evidence="4" id="KW-1185">Reference proteome</keyword>
<evidence type="ECO:0000256" key="1">
    <source>
        <dbReference type="SAM" id="MobiDB-lite"/>
    </source>
</evidence>
<accession>A0A482X2B7</accession>
<dbReference type="InParanoid" id="A0A482X2B7"/>
<evidence type="ECO:0000256" key="2">
    <source>
        <dbReference type="SAM" id="SignalP"/>
    </source>
</evidence>
<organism evidence="3 4">
    <name type="scientific">Laodelphax striatellus</name>
    <name type="common">Small brown planthopper</name>
    <name type="synonym">Delphax striatella</name>
    <dbReference type="NCBI Taxonomy" id="195883"/>
    <lineage>
        <taxon>Eukaryota</taxon>
        <taxon>Metazoa</taxon>
        <taxon>Ecdysozoa</taxon>
        <taxon>Arthropoda</taxon>
        <taxon>Hexapoda</taxon>
        <taxon>Insecta</taxon>
        <taxon>Pterygota</taxon>
        <taxon>Neoptera</taxon>
        <taxon>Paraneoptera</taxon>
        <taxon>Hemiptera</taxon>
        <taxon>Auchenorrhyncha</taxon>
        <taxon>Fulgoroidea</taxon>
        <taxon>Delphacidae</taxon>
        <taxon>Criomorphinae</taxon>
        <taxon>Laodelphax</taxon>
    </lineage>
</organism>
<feature type="compositionally biased region" description="Acidic residues" evidence="1">
    <location>
        <begin position="766"/>
        <end position="776"/>
    </location>
</feature>
<feature type="chain" id="PRO_5019711174" evidence="2">
    <location>
        <begin position="19"/>
        <end position="816"/>
    </location>
</feature>
<feature type="signal peptide" evidence="2">
    <location>
        <begin position="1"/>
        <end position="18"/>
    </location>
</feature>
<evidence type="ECO:0000313" key="3">
    <source>
        <dbReference type="EMBL" id="RZF39371.1"/>
    </source>
</evidence>
<sequence length="816" mass="93182">MWLCLLYFYLQISTLSLSLNIGRFDDEYEPQNDPSAELGAEDVQREDDALNTIATRMFDEAFQKSEKCTNAIDCEFAASKRTGMKLSISTNNLGSQGFDSSSKYDTYKTPITEVLVKMSPINSFRVRYGLAIERNFDKTFPSKGFSKLFSLKSSYSVLSSSVREKGTDNGGDKSVEDAVLESTNSISNSVGDSMRQKRNPQSFNFPSFLPDIFPTTTQKSSEFDFPIKFPEIKLPFDMPIGRRKRQVQNFSPFDLIGNLGMIKDVSDSQNSIPPTSSDVLNLDVLQSETSKEKCPQKMLLLLKDLVLIYVKSNFDSEEIEKILDSLRSELLNDHYKPAHPSGFLFFKDLVTDKRSITCIQYLISEFCENNNLCTSSIQMKQLRNNINKQISTYLSHPYSEMKARVYSNGYRKENVEDESVNNNQITLEELSADLEKKWSISNNTKSNSHDNDLETNKTSSYPIYYPGNDYLNNLQSIDKQEGSPLVFDEQLLELKIDLGSKLIKNLENAMNDPLNSSDDQYQDENLQFEERGLDSDNLEHLKCTCKFSELGSDSEQNDKIDQSILKDEQPEGDQNFRGFRYSNEEHQSEISPVVNHNGFYEGLGSSEDSDVEVEGEILVQTEFFKEKHQKSIINNQKGLGVVREVELAKNDLPSSILQNIQLHFNSHKPGIAQSDSNWQALEKRSRQIRSPYRTFYYRIPRMRRMRYQNREKENLEDLENSDKNDAEMADEEKDEEDKEVENIPNTSSVSTTTTTSTTTTESSTTTEDEFSSYDDDEEEACNKDILDIIFTTIKCFFNMITSAIIGIEFGANCCHQ</sequence>
<comment type="caution">
    <text evidence="3">The sequence shown here is derived from an EMBL/GenBank/DDBJ whole genome shotgun (WGS) entry which is preliminary data.</text>
</comment>
<protein>
    <submittedName>
        <fullName evidence="3">Uncharacterized protein</fullName>
    </submittedName>
</protein>
<feature type="region of interest" description="Disordered" evidence="1">
    <location>
        <begin position="708"/>
        <end position="776"/>
    </location>
</feature>
<reference evidence="3 4" key="1">
    <citation type="journal article" date="2017" name="Gigascience">
        <title>Genome sequence of the small brown planthopper, Laodelphax striatellus.</title>
        <authorList>
            <person name="Zhu J."/>
            <person name="Jiang F."/>
            <person name="Wang X."/>
            <person name="Yang P."/>
            <person name="Bao Y."/>
            <person name="Zhao W."/>
            <person name="Wang W."/>
            <person name="Lu H."/>
            <person name="Wang Q."/>
            <person name="Cui N."/>
            <person name="Li J."/>
            <person name="Chen X."/>
            <person name="Luo L."/>
            <person name="Yu J."/>
            <person name="Kang L."/>
            <person name="Cui F."/>
        </authorList>
    </citation>
    <scope>NUCLEOTIDE SEQUENCE [LARGE SCALE GENOMIC DNA]</scope>
    <source>
        <strain evidence="3">Lst14</strain>
    </source>
</reference>
<feature type="compositionally biased region" description="Basic and acidic residues" evidence="1">
    <location>
        <begin position="708"/>
        <end position="726"/>
    </location>
</feature>
<feature type="compositionally biased region" description="Low complexity" evidence="1">
    <location>
        <begin position="746"/>
        <end position="765"/>
    </location>
</feature>
<keyword evidence="2" id="KW-0732">Signal</keyword>
<feature type="compositionally biased region" description="Acidic residues" evidence="1">
    <location>
        <begin position="727"/>
        <end position="739"/>
    </location>
</feature>
<proteinExistence type="predicted"/>
<gene>
    <name evidence="3" type="ORF">LSTR_LSTR000892</name>
</gene>